<dbReference type="InterPro" id="IPR011006">
    <property type="entry name" value="CheY-like_superfamily"/>
</dbReference>
<feature type="domain" description="Response regulatory" evidence="7">
    <location>
        <begin position="1"/>
        <end position="69"/>
    </location>
</feature>
<dbReference type="GO" id="GO:0006355">
    <property type="term" value="P:regulation of DNA-templated transcription"/>
    <property type="evidence" value="ECO:0007669"/>
    <property type="project" value="InterPro"/>
</dbReference>
<evidence type="ECO:0000256" key="6">
    <source>
        <dbReference type="PROSITE-ProRule" id="PRU01091"/>
    </source>
</evidence>
<dbReference type="Gene3D" id="1.10.10.10">
    <property type="entry name" value="Winged helix-like DNA-binding domain superfamily/Winged helix DNA-binding domain"/>
    <property type="match status" value="1"/>
</dbReference>
<dbReference type="PROSITE" id="PS50110">
    <property type="entry name" value="RESPONSE_REGULATORY"/>
    <property type="match status" value="1"/>
</dbReference>
<keyword evidence="2" id="KW-0805">Transcription regulation</keyword>
<dbReference type="KEGG" id="mdx:BTO20_20685"/>
<protein>
    <recommendedName>
        <fullName evidence="11">DNA-binding response regulator</fullName>
    </recommendedName>
</protein>
<dbReference type="CDD" id="cd00383">
    <property type="entry name" value="trans_reg_C"/>
    <property type="match status" value="1"/>
</dbReference>
<accession>A0A1Y0CEU3</accession>
<keyword evidence="1" id="KW-0597">Phosphoprotein</keyword>
<dbReference type="SMART" id="SM00862">
    <property type="entry name" value="Trans_reg_C"/>
    <property type="match status" value="1"/>
</dbReference>
<evidence type="ECO:0000256" key="4">
    <source>
        <dbReference type="ARBA" id="ARBA00023163"/>
    </source>
</evidence>
<dbReference type="PANTHER" id="PTHR48111">
    <property type="entry name" value="REGULATOR OF RPOS"/>
    <property type="match status" value="1"/>
</dbReference>
<dbReference type="Proteomes" id="UP000195331">
    <property type="component" value="Chromosome"/>
</dbReference>
<gene>
    <name evidence="9" type="ORF">BTO20_20685</name>
</gene>
<evidence type="ECO:0008006" key="11">
    <source>
        <dbReference type="Google" id="ProtNLM"/>
    </source>
</evidence>
<keyword evidence="3 6" id="KW-0238">DNA-binding</keyword>
<dbReference type="SUPFAM" id="SSF52172">
    <property type="entry name" value="CheY-like"/>
    <property type="match status" value="1"/>
</dbReference>
<dbReference type="InterPro" id="IPR001867">
    <property type="entry name" value="OmpR/PhoB-type_DNA-bd"/>
</dbReference>
<feature type="domain" description="OmpR/PhoB-type" evidence="8">
    <location>
        <begin position="86"/>
        <end position="185"/>
    </location>
</feature>
<name>A0A1Y0CEU3_9MYCO</name>
<dbReference type="InterPro" id="IPR039420">
    <property type="entry name" value="WalR-like"/>
</dbReference>
<dbReference type="PROSITE" id="PS51755">
    <property type="entry name" value="OMPR_PHOB"/>
    <property type="match status" value="1"/>
</dbReference>
<reference evidence="9 10" key="1">
    <citation type="submission" date="2017-04" db="EMBL/GenBank/DDBJ databases">
        <title>Whole Genome Sequence of 1,4-Dioxane Degrading Bacterium Mycobacterium dioxanotrophicus PH-06.</title>
        <authorList>
            <person name="He Y."/>
        </authorList>
    </citation>
    <scope>NUCLEOTIDE SEQUENCE [LARGE SCALE GENOMIC DNA]</scope>
    <source>
        <strain evidence="9 10">PH-06</strain>
    </source>
</reference>
<organism evidence="9 10">
    <name type="scientific">Mycobacterium dioxanotrophicus</name>
    <dbReference type="NCBI Taxonomy" id="482462"/>
    <lineage>
        <taxon>Bacteria</taxon>
        <taxon>Bacillati</taxon>
        <taxon>Actinomycetota</taxon>
        <taxon>Actinomycetes</taxon>
        <taxon>Mycobacteriales</taxon>
        <taxon>Mycobacteriaceae</taxon>
        <taxon>Mycobacterium</taxon>
    </lineage>
</organism>
<comment type="caution">
    <text evidence="5">Lacks conserved residue(s) required for the propagation of feature annotation.</text>
</comment>
<evidence type="ECO:0000256" key="3">
    <source>
        <dbReference type="ARBA" id="ARBA00023125"/>
    </source>
</evidence>
<dbReference type="GO" id="GO:0000976">
    <property type="term" value="F:transcription cis-regulatory region binding"/>
    <property type="evidence" value="ECO:0007669"/>
    <property type="project" value="TreeGrafter"/>
</dbReference>
<feature type="DNA-binding region" description="OmpR/PhoB-type" evidence="6">
    <location>
        <begin position="86"/>
        <end position="185"/>
    </location>
</feature>
<dbReference type="Pfam" id="PF00486">
    <property type="entry name" value="Trans_reg_C"/>
    <property type="match status" value="1"/>
</dbReference>
<evidence type="ECO:0000259" key="7">
    <source>
        <dbReference type="PROSITE" id="PS50110"/>
    </source>
</evidence>
<dbReference type="PANTHER" id="PTHR48111:SF4">
    <property type="entry name" value="DNA-BINDING DUAL TRANSCRIPTIONAL REGULATOR OMPR"/>
    <property type="match status" value="1"/>
</dbReference>
<dbReference type="Gene3D" id="3.40.50.2300">
    <property type="match status" value="1"/>
</dbReference>
<dbReference type="InterPro" id="IPR001789">
    <property type="entry name" value="Sig_transdc_resp-reg_receiver"/>
</dbReference>
<evidence type="ECO:0000256" key="2">
    <source>
        <dbReference type="ARBA" id="ARBA00023015"/>
    </source>
</evidence>
<evidence type="ECO:0000313" key="9">
    <source>
        <dbReference type="EMBL" id="ART73780.1"/>
    </source>
</evidence>
<dbReference type="GO" id="GO:0005829">
    <property type="term" value="C:cytosol"/>
    <property type="evidence" value="ECO:0007669"/>
    <property type="project" value="TreeGrafter"/>
</dbReference>
<dbReference type="GO" id="GO:0032993">
    <property type="term" value="C:protein-DNA complex"/>
    <property type="evidence" value="ECO:0007669"/>
    <property type="project" value="TreeGrafter"/>
</dbReference>
<dbReference type="SUPFAM" id="SSF46894">
    <property type="entry name" value="C-terminal effector domain of the bipartite response regulators"/>
    <property type="match status" value="1"/>
</dbReference>
<dbReference type="OrthoDB" id="8927943at2"/>
<keyword evidence="10" id="KW-1185">Reference proteome</keyword>
<dbReference type="EMBL" id="CP020809">
    <property type="protein sequence ID" value="ART73780.1"/>
    <property type="molecule type" value="Genomic_DNA"/>
</dbReference>
<evidence type="ECO:0000313" key="10">
    <source>
        <dbReference type="Proteomes" id="UP000195331"/>
    </source>
</evidence>
<sequence>MIILEAGDCLDETMATCRTLRSVSEAHIAVLTANCDRATRLAGLKAGADEVFAEPLRTGEIACRVRTILNHRRPSASGTGPCPDPGTGRQFGSLTIDVHRRLVFVSGEQVHLTRVQFDILVALSHRPDGITTRQELLNAVWGPEWRGNPGVIDVHIGHLRRRLGDDPADPRLVVNVRGVGYRLPGSR</sequence>
<dbReference type="InterPro" id="IPR016032">
    <property type="entry name" value="Sig_transdc_resp-reg_C-effctor"/>
</dbReference>
<dbReference type="InterPro" id="IPR036388">
    <property type="entry name" value="WH-like_DNA-bd_sf"/>
</dbReference>
<evidence type="ECO:0000256" key="1">
    <source>
        <dbReference type="ARBA" id="ARBA00022553"/>
    </source>
</evidence>
<evidence type="ECO:0000256" key="5">
    <source>
        <dbReference type="PROSITE-ProRule" id="PRU00169"/>
    </source>
</evidence>
<dbReference type="AlphaFoldDB" id="A0A1Y0CEU3"/>
<dbReference type="GO" id="GO:0000156">
    <property type="term" value="F:phosphorelay response regulator activity"/>
    <property type="evidence" value="ECO:0007669"/>
    <property type="project" value="TreeGrafter"/>
</dbReference>
<proteinExistence type="predicted"/>
<keyword evidence="4" id="KW-0804">Transcription</keyword>
<evidence type="ECO:0000259" key="8">
    <source>
        <dbReference type="PROSITE" id="PS51755"/>
    </source>
</evidence>